<evidence type="ECO:0000259" key="3">
    <source>
        <dbReference type="SMART" id="SM00635"/>
    </source>
</evidence>
<reference evidence="5" key="3">
    <citation type="submission" date="2018-11" db="EMBL/GenBank/DDBJ databases">
        <authorList>
            <person name="Hwang Y.J."/>
            <person name="Hwang C.Y."/>
        </authorList>
    </citation>
    <scope>NUCLEOTIDE SEQUENCE</scope>
    <source>
        <strain evidence="5">R106</strain>
    </source>
</reference>
<keyword evidence="2" id="KW-0732">Signal</keyword>
<dbReference type="EMBL" id="RKKB01000001">
    <property type="protein sequence ID" value="RPA35150.1"/>
    <property type="molecule type" value="Genomic_DNA"/>
</dbReference>
<gene>
    <name evidence="5" type="ORF">EGC77_05040</name>
    <name evidence="4" type="ORF">EGC80_21360</name>
</gene>
<name>A0A3N4ELU3_9GAMM</name>
<comment type="similarity">
    <text evidence="1">Belongs to the ice-binding protein family.</text>
</comment>
<dbReference type="Proteomes" id="UP000273778">
    <property type="component" value="Chromosome"/>
</dbReference>
<dbReference type="Proteomes" id="UP000278855">
    <property type="component" value="Unassembled WGS sequence"/>
</dbReference>
<evidence type="ECO:0000313" key="7">
    <source>
        <dbReference type="Proteomes" id="UP000278855"/>
    </source>
</evidence>
<sequence length="739" mass="74359">MVTGTYSNGTSPDVTASVTWSSANTQVATVNESGLASGVAIGSALITASLGSEETTTELTITDTILSSIALTPIDPSITKGLTQQLTATATYSDGISVDITASATWLSAETDVATVNDSGLASALATGTSVVTATFGAKSATSTLTVTDAVLNSIALTPVDPSIANGLTEQFTATGTYSDGTSVDITTSVTWSSADTSVATVVSSGIARGIATGSSVITATSGAISATSVLTVTDATLSSITVTPGNPSIPKDQTQQLKATGVFSDGTSTDITASAEWSSANTSVATVNTNGLASGVASGTSDITATSGATSGSTTLTVTNAILSSLVVSPATPSVIKGMSKQFAATGTYSDDSVHDVSTKVIWSSTDLLVATIDTNGLATGIDAGSSLITATLDTISDDSNLTVINATLDSITVTPSDPIISNGNTKQFTATGTYSDTSEINITSSVTWSSADTQVATMNANGKSNSGLASGVDVGTSVIIATLDGKSAETNLTVEEAILNNPLAPELGEVARFAILASQAITTTSGSAIVGGDLAILDQARSYYAGFTPGVKAGELDELTNGLSYAGDDSTPPYVIPVPYASMVAFINQSRTDLGIAYSFLAKDPNPNAATQVLPIELGNLTMTRGVYKTASNVTIQTGTLTLDAQGEPDSVFIFTIGGDLSTGAPGGDIVLSNGAQAKNVYWRTAGKTVIGTGTSFAGNVFAWSKVNVLTDAIVTGRLMAVTEEVTLESNDITKKP</sequence>
<evidence type="ECO:0000256" key="2">
    <source>
        <dbReference type="ARBA" id="ARBA00022729"/>
    </source>
</evidence>
<feature type="domain" description="BIG2" evidence="3">
    <location>
        <begin position="237"/>
        <end position="318"/>
    </location>
</feature>
<reference evidence="7" key="2">
    <citation type="submission" date="2018-11" db="EMBL/GenBank/DDBJ databases">
        <title>Shewanella sp. R106.</title>
        <authorList>
            <person name="Hwang Y.J."/>
            <person name="Hwang C.Y."/>
        </authorList>
    </citation>
    <scope>NUCLEOTIDE SEQUENCE [LARGE SCALE GENOMIC DNA]</scope>
    <source>
        <strain evidence="7">R106</strain>
    </source>
</reference>
<dbReference type="FunFam" id="2.60.40.1080:FF:000001">
    <property type="entry name" value="Bacterial Ig-like domain, group 2"/>
    <property type="match status" value="4"/>
</dbReference>
<dbReference type="Pfam" id="PF11999">
    <property type="entry name" value="Ice_binding"/>
    <property type="match status" value="1"/>
</dbReference>
<proteinExistence type="inferred from homology"/>
<accession>A0A3N4ELU3</accession>
<feature type="domain" description="BIG2" evidence="3">
    <location>
        <begin position="409"/>
        <end position="495"/>
    </location>
</feature>
<dbReference type="InterPro" id="IPR008964">
    <property type="entry name" value="Invasin/intimin_cell_adhesion"/>
</dbReference>
<evidence type="ECO:0000313" key="6">
    <source>
        <dbReference type="Proteomes" id="UP000273778"/>
    </source>
</evidence>
<reference evidence="4 6" key="1">
    <citation type="submission" date="2018-11" db="EMBL/GenBank/DDBJ databases">
        <title>Shewanella sp. M2.</title>
        <authorList>
            <person name="Hwang Y.J."/>
            <person name="Hwang C.Y."/>
        </authorList>
    </citation>
    <scope>NUCLEOTIDE SEQUENCE [LARGE SCALE GENOMIC DNA]</scope>
    <source>
        <strain evidence="4 6">M2</strain>
    </source>
</reference>
<dbReference type="AlphaFoldDB" id="A0A3N4ELU3"/>
<feature type="domain" description="BIG2" evidence="3">
    <location>
        <begin position="323"/>
        <end position="404"/>
    </location>
</feature>
<evidence type="ECO:0000313" key="4">
    <source>
        <dbReference type="EMBL" id="AZG37598.1"/>
    </source>
</evidence>
<dbReference type="Pfam" id="PF02368">
    <property type="entry name" value="Big_2"/>
    <property type="match status" value="6"/>
</dbReference>
<dbReference type="SUPFAM" id="SSF49373">
    <property type="entry name" value="Invasin/intimin cell-adhesion fragments"/>
    <property type="match status" value="6"/>
</dbReference>
<protein>
    <submittedName>
        <fullName evidence="5">DUF3494 domain-containing protein</fullName>
    </submittedName>
</protein>
<dbReference type="KEGG" id="spsr:EGC80_21360"/>
<dbReference type="SMART" id="SM00635">
    <property type="entry name" value="BID_2"/>
    <property type="match status" value="6"/>
</dbReference>
<feature type="domain" description="BIG2" evidence="3">
    <location>
        <begin position="65"/>
        <end position="146"/>
    </location>
</feature>
<feature type="domain" description="BIG2" evidence="3">
    <location>
        <begin position="1"/>
        <end position="60"/>
    </location>
</feature>
<dbReference type="OrthoDB" id="6192638at2"/>
<dbReference type="InterPro" id="IPR003343">
    <property type="entry name" value="Big_2"/>
</dbReference>
<organism evidence="5 7">
    <name type="scientific">Shewanella psychromarinicola</name>
    <dbReference type="NCBI Taxonomy" id="2487742"/>
    <lineage>
        <taxon>Bacteria</taxon>
        <taxon>Pseudomonadati</taxon>
        <taxon>Pseudomonadota</taxon>
        <taxon>Gammaproteobacteria</taxon>
        <taxon>Alteromonadales</taxon>
        <taxon>Shewanellaceae</taxon>
        <taxon>Shewanella</taxon>
    </lineage>
</organism>
<dbReference type="InterPro" id="IPR021884">
    <property type="entry name" value="Ice-bd_prot"/>
</dbReference>
<keyword evidence="6" id="KW-1185">Reference proteome</keyword>
<feature type="domain" description="BIG2" evidence="3">
    <location>
        <begin position="151"/>
        <end position="232"/>
    </location>
</feature>
<dbReference type="EMBL" id="CP034073">
    <property type="protein sequence ID" value="AZG37598.1"/>
    <property type="molecule type" value="Genomic_DNA"/>
</dbReference>
<dbReference type="Gene3D" id="2.60.40.1080">
    <property type="match status" value="6"/>
</dbReference>
<evidence type="ECO:0000313" key="5">
    <source>
        <dbReference type="EMBL" id="RPA35150.1"/>
    </source>
</evidence>
<evidence type="ECO:0000256" key="1">
    <source>
        <dbReference type="ARBA" id="ARBA00005445"/>
    </source>
</evidence>